<feature type="transmembrane region" description="Helical" evidence="1">
    <location>
        <begin position="94"/>
        <end position="114"/>
    </location>
</feature>
<feature type="transmembrane region" description="Helical" evidence="1">
    <location>
        <begin position="172"/>
        <end position="191"/>
    </location>
</feature>
<dbReference type="InterPro" id="IPR002656">
    <property type="entry name" value="Acyl_transf_3_dom"/>
</dbReference>
<feature type="transmembrane region" description="Helical" evidence="1">
    <location>
        <begin position="365"/>
        <end position="385"/>
    </location>
</feature>
<evidence type="ECO:0000256" key="1">
    <source>
        <dbReference type="SAM" id="Phobius"/>
    </source>
</evidence>
<comment type="caution">
    <text evidence="3">The sequence shown here is derived from an EMBL/GenBank/DDBJ whole genome shotgun (WGS) entry which is preliminary data.</text>
</comment>
<protein>
    <submittedName>
        <fullName evidence="3">Acyltransferase family protein</fullName>
    </submittedName>
</protein>
<keyword evidence="1" id="KW-0472">Membrane</keyword>
<feature type="transmembrane region" description="Helical" evidence="1">
    <location>
        <begin position="327"/>
        <end position="345"/>
    </location>
</feature>
<feature type="transmembrane region" description="Helical" evidence="1">
    <location>
        <begin position="253"/>
        <end position="274"/>
    </location>
</feature>
<feature type="transmembrane region" description="Helical" evidence="1">
    <location>
        <begin position="198"/>
        <end position="218"/>
    </location>
</feature>
<accession>A0A4R8SP68</accession>
<evidence type="ECO:0000313" key="3">
    <source>
        <dbReference type="EMBL" id="TEA00877.1"/>
    </source>
</evidence>
<keyword evidence="1" id="KW-1133">Transmembrane helix</keyword>
<feature type="transmembrane region" description="Helical" evidence="1">
    <location>
        <begin position="55"/>
        <end position="74"/>
    </location>
</feature>
<reference evidence="3 4" key="1">
    <citation type="journal article" date="2019" name="Sci. Rep.">
        <title>Extended insight into the Mycobacterium chelonae-abscessus complex through whole genome sequencing of Mycobacterium salmoniphilum outbreak and Mycobacterium salmoniphilum-like strains.</title>
        <authorList>
            <person name="Behra P.R.K."/>
            <person name="Das S."/>
            <person name="Pettersson B.M.F."/>
            <person name="Shirreff L."/>
            <person name="DuCote T."/>
            <person name="Jacobsson K.G."/>
            <person name="Ennis D.G."/>
            <person name="Kirsebom L.A."/>
        </authorList>
    </citation>
    <scope>NUCLEOTIDE SEQUENCE [LARGE SCALE GENOMIC DNA]</scope>
    <source>
        <strain evidence="3 4">CCUG 60884</strain>
    </source>
</reference>
<proteinExistence type="predicted"/>
<dbReference type="EMBL" id="PECL01000014">
    <property type="protein sequence ID" value="TEA00877.1"/>
    <property type="molecule type" value="Genomic_DNA"/>
</dbReference>
<feature type="transmembrane region" description="Helical" evidence="1">
    <location>
        <begin position="406"/>
        <end position="426"/>
    </location>
</feature>
<feature type="transmembrane region" description="Helical" evidence="1">
    <location>
        <begin position="286"/>
        <end position="306"/>
    </location>
</feature>
<feature type="transmembrane region" description="Helical" evidence="1">
    <location>
        <begin position="224"/>
        <end position="244"/>
    </location>
</feature>
<sequence>MLRVSRPVNVQLIETQVRTPTTRHPVKLLSKAQQLLGRVRHMGDFTHPSRERDRVLDAVRLVSLATVVAYHVLAGSPTLVKGKPAMSANYHVHWLFWLIPLMPLFFFAGAAANLHSWESGKSWGQFLMSRTTRLFRPVFYFLAFVALVTTLLRVTMGNSRQLLYLEMRHIELLWYVGAYLLTLAFMPWLARIRTGRRLGWFIAAMCLFTALIDTISVITDTWVMTGWINMIFVWLVPAALGIAYQRALIPRRVALAAAAVALGATVALAILGPYPTGLIANMPPTLLLATSAITECLVVIALAPAINRGLQGARTWRFLELCNSGSMTIYLWHWVVTFLLSYGVYLALHIGLVSPRDAWYWPGNVLRLAIVCAIVAVFFVPLRATERRALPWWDRPIPPMGKGRDITVGVLVLIGAILTLVYTRIYVINPGWGGFTPIGRWVVVASLIPLAAARVLCRKPLPGRENKSEDELPLVHSVSR</sequence>
<evidence type="ECO:0000313" key="4">
    <source>
        <dbReference type="Proteomes" id="UP000294604"/>
    </source>
</evidence>
<dbReference type="Pfam" id="PF01757">
    <property type="entry name" value="Acyl_transf_3"/>
    <property type="match status" value="1"/>
</dbReference>
<gene>
    <name evidence="3" type="ORF">CCUG60884_04770</name>
</gene>
<keyword evidence="3" id="KW-0808">Transferase</keyword>
<feature type="transmembrane region" description="Helical" evidence="1">
    <location>
        <begin position="438"/>
        <end position="457"/>
    </location>
</feature>
<keyword evidence="3" id="KW-0012">Acyltransferase</keyword>
<evidence type="ECO:0000259" key="2">
    <source>
        <dbReference type="Pfam" id="PF01757"/>
    </source>
</evidence>
<keyword evidence="1" id="KW-0812">Transmembrane</keyword>
<dbReference type="Proteomes" id="UP000294604">
    <property type="component" value="Unassembled WGS sequence"/>
</dbReference>
<name>A0A4R8SP68_9MYCO</name>
<dbReference type="GO" id="GO:0016747">
    <property type="term" value="F:acyltransferase activity, transferring groups other than amino-acyl groups"/>
    <property type="evidence" value="ECO:0007669"/>
    <property type="project" value="InterPro"/>
</dbReference>
<organism evidence="3 4">
    <name type="scientific">Mycobacteroides salmoniphilum</name>
    <dbReference type="NCBI Taxonomy" id="404941"/>
    <lineage>
        <taxon>Bacteria</taxon>
        <taxon>Bacillati</taxon>
        <taxon>Actinomycetota</taxon>
        <taxon>Actinomycetes</taxon>
        <taxon>Mycobacteriales</taxon>
        <taxon>Mycobacteriaceae</taxon>
        <taxon>Mycobacteroides</taxon>
    </lineage>
</organism>
<feature type="domain" description="Acyltransferase 3" evidence="2">
    <location>
        <begin position="56"/>
        <end position="380"/>
    </location>
</feature>
<dbReference type="AlphaFoldDB" id="A0A4R8SP68"/>
<feature type="transmembrane region" description="Helical" evidence="1">
    <location>
        <begin position="134"/>
        <end position="152"/>
    </location>
</feature>
<dbReference type="STRING" id="404941.GCA_002013645_04685"/>